<evidence type="ECO:0000256" key="1">
    <source>
        <dbReference type="SAM" id="MobiDB-lite"/>
    </source>
</evidence>
<dbReference type="PIRSF" id="PIRSF020818">
    <property type="entry name" value="PHB_depoly_PhaZ"/>
    <property type="match status" value="1"/>
</dbReference>
<dbReference type="InterPro" id="IPR010915">
    <property type="entry name" value="PHB_depoly_PhaZ"/>
</dbReference>
<comment type="caution">
    <text evidence="3">The sequence shown here is derived from an EMBL/GenBank/DDBJ whole genome shotgun (WGS) entry which is preliminary data.</text>
</comment>
<evidence type="ECO:0000313" key="3">
    <source>
        <dbReference type="EMBL" id="PMS27744.1"/>
    </source>
</evidence>
<dbReference type="InterPro" id="IPR051321">
    <property type="entry name" value="PHA/PHB_synthase"/>
</dbReference>
<dbReference type="RefSeq" id="WP_102608394.1">
    <property type="nucleotide sequence ID" value="NZ_CADIKD010000004.1"/>
</dbReference>
<dbReference type="EMBL" id="PNYB01000002">
    <property type="protein sequence ID" value="PMS27744.1"/>
    <property type="molecule type" value="Genomic_DNA"/>
</dbReference>
<feature type="domain" description="PHB de-polymerase C-terminal" evidence="2">
    <location>
        <begin position="246"/>
        <end position="444"/>
    </location>
</feature>
<reference evidence="3 4" key="1">
    <citation type="submission" date="2018-01" db="EMBL/GenBank/DDBJ databases">
        <title>Whole genome analyses suggest that Burkholderia sensu lato contains two further novel genera in the rhizoxinica-symbiotica group Mycetohabitans gen. nov., and Trinickia gen. nov.: implications for the evolution of diazotrophy and nodulation in the Burkholderiaceae.</title>
        <authorList>
            <person name="Estrada-de los Santos P."/>
            <person name="Palmer M."/>
            <person name="Chavez-Ramirez B."/>
            <person name="Beukes C."/>
            <person name="Steenkamp E.T."/>
            <person name="Hirsch A.M."/>
            <person name="Manyaka P."/>
            <person name="Maluk M."/>
            <person name="Lafos M."/>
            <person name="Crook M."/>
            <person name="Gross E."/>
            <person name="Simon M.F."/>
            <person name="Bueno dos Reis Junior F."/>
            <person name="Poole P.S."/>
            <person name="Venter S.N."/>
            <person name="James E.K."/>
        </authorList>
    </citation>
    <scope>NUCLEOTIDE SEQUENCE [LARGE SCALE GENOMIC DNA]</scope>
    <source>
        <strain evidence="3 4">GP25-8</strain>
    </source>
</reference>
<organism evidence="3 4">
    <name type="scientific">Trinickia soli</name>
    <dbReference type="NCBI Taxonomy" id="380675"/>
    <lineage>
        <taxon>Bacteria</taxon>
        <taxon>Pseudomonadati</taxon>
        <taxon>Pseudomonadota</taxon>
        <taxon>Betaproteobacteria</taxon>
        <taxon>Burkholderiales</taxon>
        <taxon>Burkholderiaceae</taxon>
        <taxon>Trinickia</taxon>
    </lineage>
</organism>
<dbReference type="Pfam" id="PF06850">
    <property type="entry name" value="PHB_depo_C"/>
    <property type="match status" value="1"/>
</dbReference>
<keyword evidence="4" id="KW-1185">Reference proteome</keyword>
<dbReference type="Proteomes" id="UP000235347">
    <property type="component" value="Unassembled WGS sequence"/>
</dbReference>
<dbReference type="AlphaFoldDB" id="A0A2N7WEF2"/>
<dbReference type="Gene3D" id="3.40.50.1820">
    <property type="entry name" value="alpha/beta hydrolase"/>
    <property type="match status" value="1"/>
</dbReference>
<accession>A0A2N7WEF2</accession>
<dbReference type="NCBIfam" id="TIGR01849">
    <property type="entry name" value="PHB_depoly_PhaZ"/>
    <property type="match status" value="1"/>
</dbReference>
<dbReference type="InterPro" id="IPR029058">
    <property type="entry name" value="AB_hydrolase_fold"/>
</dbReference>
<dbReference type="PANTHER" id="PTHR36837:SF4">
    <property type="entry name" value="BLR0908 PROTEIN"/>
    <property type="match status" value="1"/>
</dbReference>
<gene>
    <name evidence="3" type="ORF">C0Z19_03530</name>
</gene>
<sequence>MFYQWLETQRALLRSIDAWASLAAAPWGGLPGCSQGAPPVSTSEPDEGRFARVALPGCDWIYRLMQTTPEPPPFGIEAVQIDGRTIKVSEAVVDRTAFCELRRFARERETTPAPPDESGPAVRPKRERRGKAAAGAADGPPPPCVLLVTPLAGHHAVMLRETVQTLLEEADVFVTDWANARDVPLDQGRFGLDDYVLAVERFLRPLTERGVHVLAVCQAAPPALAAAALVAAAGEGRAPLSVTLMGGPIDTRPHPTMIDRLAATHDIEWFRRTVIDIVPPPYPGAGRRIYPGYLQHAAIVAAHPHRQLALESRYWTSRISGDAQAVASSLRSLNEYSAVLDMDEEYFLDTVRVIFQEQRLARGTWSIGARRVSPAALSATALCTVEGDRDDITGAGQTHAAHDLCRAVPDAMRMRLTINDCDHYDLFTGPRWHDVIHPTLREFWISASASGASGAVQ</sequence>
<evidence type="ECO:0000313" key="4">
    <source>
        <dbReference type="Proteomes" id="UP000235347"/>
    </source>
</evidence>
<name>A0A2N7WEF2_9BURK</name>
<proteinExistence type="predicted"/>
<feature type="region of interest" description="Disordered" evidence="1">
    <location>
        <begin position="106"/>
        <end position="139"/>
    </location>
</feature>
<dbReference type="SUPFAM" id="SSF53474">
    <property type="entry name" value="alpha/beta-Hydrolases"/>
    <property type="match status" value="1"/>
</dbReference>
<protein>
    <submittedName>
        <fullName evidence="3">Polyhydroxyalkanoate depolymerase</fullName>
    </submittedName>
</protein>
<dbReference type="PANTHER" id="PTHR36837">
    <property type="entry name" value="POLY(3-HYDROXYALKANOATE) POLYMERASE SUBUNIT PHAC"/>
    <property type="match status" value="1"/>
</dbReference>
<dbReference type="InterPro" id="IPR009656">
    <property type="entry name" value="PHB_depo_C"/>
</dbReference>
<evidence type="ECO:0000259" key="2">
    <source>
        <dbReference type="Pfam" id="PF06850"/>
    </source>
</evidence>